<dbReference type="Pfam" id="PF13414">
    <property type="entry name" value="TPR_11"/>
    <property type="match status" value="3"/>
</dbReference>
<dbReference type="InterPro" id="IPR052943">
    <property type="entry name" value="TMTC_O-mannosyl-trnsfr"/>
</dbReference>
<feature type="repeat" description="TPR" evidence="1">
    <location>
        <begin position="315"/>
        <end position="348"/>
    </location>
</feature>
<dbReference type="KEGG" id="dalk:DSCA_06700"/>
<evidence type="ECO:0000313" key="2">
    <source>
        <dbReference type="EMBL" id="BBO66740.1"/>
    </source>
</evidence>
<dbReference type="AlphaFoldDB" id="A0A5K7YFD4"/>
<dbReference type="InterPro" id="IPR019734">
    <property type="entry name" value="TPR_rpt"/>
</dbReference>
<dbReference type="PROSITE" id="PS50293">
    <property type="entry name" value="TPR_REGION"/>
    <property type="match status" value="1"/>
</dbReference>
<gene>
    <name evidence="2" type="ORF">DSCA_06700</name>
</gene>
<dbReference type="RefSeq" id="WP_155315075.1">
    <property type="nucleotide sequence ID" value="NZ_AP021874.1"/>
</dbReference>
<evidence type="ECO:0000313" key="3">
    <source>
        <dbReference type="Proteomes" id="UP000427906"/>
    </source>
</evidence>
<dbReference type="PANTHER" id="PTHR44809:SF1">
    <property type="entry name" value="PROTEIN O-MANNOSYL-TRANSFERASE TMTC1"/>
    <property type="match status" value="1"/>
</dbReference>
<dbReference type="Pfam" id="PF01075">
    <property type="entry name" value="Glyco_transf_9"/>
    <property type="match status" value="1"/>
</dbReference>
<keyword evidence="1" id="KW-0802">TPR repeat</keyword>
<feature type="repeat" description="TPR" evidence="1">
    <location>
        <begin position="145"/>
        <end position="178"/>
    </location>
</feature>
<organism evidence="2 3">
    <name type="scientific">Desulfosarcina alkanivorans</name>
    <dbReference type="NCBI Taxonomy" id="571177"/>
    <lineage>
        <taxon>Bacteria</taxon>
        <taxon>Pseudomonadati</taxon>
        <taxon>Thermodesulfobacteriota</taxon>
        <taxon>Desulfobacteria</taxon>
        <taxon>Desulfobacterales</taxon>
        <taxon>Desulfosarcinaceae</taxon>
        <taxon>Desulfosarcina</taxon>
    </lineage>
</organism>
<dbReference type="Pfam" id="PF13432">
    <property type="entry name" value="TPR_16"/>
    <property type="match status" value="2"/>
</dbReference>
<dbReference type="Pfam" id="PF14559">
    <property type="entry name" value="TPR_19"/>
    <property type="match status" value="1"/>
</dbReference>
<feature type="repeat" description="TPR" evidence="1">
    <location>
        <begin position="281"/>
        <end position="314"/>
    </location>
</feature>
<name>A0A5K7YFD4_9BACT</name>
<feature type="repeat" description="TPR" evidence="1">
    <location>
        <begin position="213"/>
        <end position="246"/>
    </location>
</feature>
<dbReference type="SMART" id="SM00028">
    <property type="entry name" value="TPR"/>
    <property type="match status" value="11"/>
</dbReference>
<dbReference type="EMBL" id="AP021874">
    <property type="protein sequence ID" value="BBO66740.1"/>
    <property type="molecule type" value="Genomic_DNA"/>
</dbReference>
<dbReference type="SUPFAM" id="SSF48452">
    <property type="entry name" value="TPR-like"/>
    <property type="match status" value="3"/>
</dbReference>
<dbReference type="Gene3D" id="1.25.40.10">
    <property type="entry name" value="Tetratricopeptide repeat domain"/>
    <property type="match status" value="3"/>
</dbReference>
<evidence type="ECO:0000256" key="1">
    <source>
        <dbReference type="PROSITE-ProRule" id="PRU00339"/>
    </source>
</evidence>
<dbReference type="GO" id="GO:0016757">
    <property type="term" value="F:glycosyltransferase activity"/>
    <property type="evidence" value="ECO:0007669"/>
    <property type="project" value="InterPro"/>
</dbReference>
<feature type="repeat" description="TPR" evidence="1">
    <location>
        <begin position="179"/>
        <end position="212"/>
    </location>
</feature>
<protein>
    <submittedName>
        <fullName evidence="2">Uncharacterized protein</fullName>
    </submittedName>
</protein>
<accession>A0A5K7YFD4</accession>
<dbReference type="PROSITE" id="PS50005">
    <property type="entry name" value="TPR"/>
    <property type="match status" value="8"/>
</dbReference>
<feature type="repeat" description="TPR" evidence="1">
    <location>
        <begin position="247"/>
        <end position="280"/>
    </location>
</feature>
<feature type="repeat" description="TPR" evidence="1">
    <location>
        <begin position="77"/>
        <end position="110"/>
    </location>
</feature>
<reference evidence="2 3" key="1">
    <citation type="submission" date="2019-11" db="EMBL/GenBank/DDBJ databases">
        <title>Comparative genomics of hydrocarbon-degrading Desulfosarcina strains.</title>
        <authorList>
            <person name="Watanabe M."/>
            <person name="Kojima H."/>
            <person name="Fukui M."/>
        </authorList>
    </citation>
    <scope>NUCLEOTIDE SEQUENCE [LARGE SCALE GENOMIC DNA]</scope>
    <source>
        <strain evidence="2 3">PL12</strain>
    </source>
</reference>
<dbReference type="Gene3D" id="3.40.50.2000">
    <property type="entry name" value="Glycogen Phosphorylase B"/>
    <property type="match status" value="1"/>
</dbReference>
<feature type="repeat" description="TPR" evidence="1">
    <location>
        <begin position="111"/>
        <end position="144"/>
    </location>
</feature>
<keyword evidence="3" id="KW-1185">Reference proteome</keyword>
<sequence length="664" mass="73822">MMDRHQDRGAAVLARAETLLQNGNADAAGALCSSVLSENPKHIDAIHLSARLAYAGGRIKTAVRLLRNAIHLAPQNSTYACDLGIALQAEGDMRAALACFRRAIDNDPDHWEAHFRCGVIEQEHGNLDAAASDYRRVVDINPGVAEAHNNLGAIYKARGDWPAAIACFNAALKILPDFIEAYHNLAEVHAKKGDWEAAAGHLEKIRALKPDRPDILIRIGDLFRDAGKLPAAMAQYRQALTMAPDLAVAHFKLGFCLGEREQYAQAMDHYRQAIQFKPDSPEPYINLGNLFAKLDQPAEAAPCYRKAIRLKPQAVKPYYFLGCVLRDKGDLQQSLTVTQKALEIDPSYAEARFSLALSLLLRGDYASGWRAYEARMKLKTSHGDYPYLGKRPLWDGGAFRGKTLLVQSEQGFGDILQFVRFLPLVKRSGGRVIFETYAPLRDLLRSFPGVDRLTCTSDGLIPGEAFDLYVPLMSVPARLGTLVDTIPADVPYLFADREKERLWRSRIDPHGLRVGIVWTGNPDYDKDRARSCRLADFESVSRLQGVRLFGLQKEVSEADRSLADTMGMCLLGDSFQDFSDTAAAIHQLDLVISVDTAVAHLAGAMGKPTWILLPKSPDFRWLTQRTDSPWYPTARLYRQDRQGDWTALLARVCRDVGLLATARR</sequence>
<dbReference type="OrthoDB" id="5417479at2"/>
<dbReference type="PANTHER" id="PTHR44809">
    <property type="match status" value="1"/>
</dbReference>
<dbReference type="InterPro" id="IPR002201">
    <property type="entry name" value="Glyco_trans_9"/>
</dbReference>
<dbReference type="SUPFAM" id="SSF53756">
    <property type="entry name" value="UDP-Glycosyltransferase/glycogen phosphorylase"/>
    <property type="match status" value="1"/>
</dbReference>
<dbReference type="Proteomes" id="UP000427906">
    <property type="component" value="Chromosome"/>
</dbReference>
<dbReference type="InterPro" id="IPR011990">
    <property type="entry name" value="TPR-like_helical_dom_sf"/>
</dbReference>
<proteinExistence type="predicted"/>